<gene>
    <name evidence="2" type="ORF">HD599_000948</name>
</gene>
<protein>
    <submittedName>
        <fullName evidence="2">PhnB protein</fullName>
    </submittedName>
</protein>
<dbReference type="PANTHER" id="PTHR33990:SF1">
    <property type="entry name" value="PROTEIN YJDN"/>
    <property type="match status" value="1"/>
</dbReference>
<reference evidence="2 3" key="1">
    <citation type="submission" date="2020-08" db="EMBL/GenBank/DDBJ databases">
        <title>Sequencing the genomes of 1000 actinobacteria strains.</title>
        <authorList>
            <person name="Klenk H.-P."/>
        </authorList>
    </citation>
    <scope>NUCLEOTIDE SEQUENCE [LARGE SCALE GENOMIC DNA]</scope>
    <source>
        <strain evidence="2 3">DSM 105784</strain>
    </source>
</reference>
<evidence type="ECO:0000313" key="2">
    <source>
        <dbReference type="EMBL" id="MBB5842625.1"/>
    </source>
</evidence>
<sequence length="140" mass="15242">MTVLFNPYLSFDDNARQVMEFYHSVFGGKLEISTFGEFGMSDDPAEKDKVMHSQLTADLGFVLMASDTPKAMGFQPGAGYSLSFSGDDDVTLRKLWADLADGGEITLPLDQAPWGDVFGQVKDRFGVSWMVSIATPAAAE</sequence>
<dbReference type="InterPro" id="IPR028973">
    <property type="entry name" value="PhnB-like"/>
</dbReference>
<dbReference type="Pfam" id="PF06983">
    <property type="entry name" value="3-dmu-9_3-mt"/>
    <property type="match status" value="1"/>
</dbReference>
<keyword evidence="3" id="KW-1185">Reference proteome</keyword>
<dbReference type="AlphaFoldDB" id="A0A841AM82"/>
<dbReference type="Proteomes" id="UP000536685">
    <property type="component" value="Unassembled WGS sequence"/>
</dbReference>
<dbReference type="CDD" id="cd06588">
    <property type="entry name" value="PhnB_like"/>
    <property type="match status" value="1"/>
</dbReference>
<evidence type="ECO:0000313" key="3">
    <source>
        <dbReference type="Proteomes" id="UP000536685"/>
    </source>
</evidence>
<feature type="domain" description="PhnB-like" evidence="1">
    <location>
        <begin position="6"/>
        <end position="131"/>
    </location>
</feature>
<dbReference type="InterPro" id="IPR029068">
    <property type="entry name" value="Glyas_Bleomycin-R_OHBP_Dase"/>
</dbReference>
<dbReference type="SUPFAM" id="SSF54593">
    <property type="entry name" value="Glyoxalase/Bleomycin resistance protein/Dihydroxybiphenyl dioxygenase"/>
    <property type="match status" value="1"/>
</dbReference>
<comment type="caution">
    <text evidence="2">The sequence shown here is derived from an EMBL/GenBank/DDBJ whole genome shotgun (WGS) entry which is preliminary data.</text>
</comment>
<dbReference type="PANTHER" id="PTHR33990">
    <property type="entry name" value="PROTEIN YJDN-RELATED"/>
    <property type="match status" value="1"/>
</dbReference>
<evidence type="ECO:0000259" key="1">
    <source>
        <dbReference type="Pfam" id="PF06983"/>
    </source>
</evidence>
<name>A0A841AM82_9MICO</name>
<dbReference type="RefSeq" id="WP_184234112.1">
    <property type="nucleotide sequence ID" value="NZ_JACHMJ010000001.1"/>
</dbReference>
<proteinExistence type="predicted"/>
<dbReference type="EMBL" id="JACHMJ010000001">
    <property type="protein sequence ID" value="MBB5842625.1"/>
    <property type="molecule type" value="Genomic_DNA"/>
</dbReference>
<dbReference type="Gene3D" id="3.10.180.10">
    <property type="entry name" value="2,3-Dihydroxybiphenyl 1,2-Dioxygenase, domain 1"/>
    <property type="match status" value="1"/>
</dbReference>
<accession>A0A841AM82</accession>
<organism evidence="2 3">
    <name type="scientific">Conyzicola lurida</name>
    <dbReference type="NCBI Taxonomy" id="1172621"/>
    <lineage>
        <taxon>Bacteria</taxon>
        <taxon>Bacillati</taxon>
        <taxon>Actinomycetota</taxon>
        <taxon>Actinomycetes</taxon>
        <taxon>Micrococcales</taxon>
        <taxon>Microbacteriaceae</taxon>
        <taxon>Conyzicola</taxon>
    </lineage>
</organism>